<evidence type="ECO:0000313" key="6">
    <source>
        <dbReference type="Proteomes" id="UP000236732"/>
    </source>
</evidence>
<dbReference type="Pfam" id="PF00400">
    <property type="entry name" value="WD40"/>
    <property type="match status" value="4"/>
</dbReference>
<dbReference type="PROSITE" id="PS50082">
    <property type="entry name" value="WD_REPEATS_2"/>
    <property type="match status" value="3"/>
</dbReference>
<organism evidence="5 6">
    <name type="scientific">Nonomuraea solani</name>
    <dbReference type="NCBI Taxonomy" id="1144553"/>
    <lineage>
        <taxon>Bacteria</taxon>
        <taxon>Bacillati</taxon>
        <taxon>Actinomycetota</taxon>
        <taxon>Actinomycetes</taxon>
        <taxon>Streptosporangiales</taxon>
        <taxon>Streptosporangiaceae</taxon>
        <taxon>Nonomuraea</taxon>
    </lineage>
</organism>
<evidence type="ECO:0000313" key="5">
    <source>
        <dbReference type="EMBL" id="SEH03524.1"/>
    </source>
</evidence>
<dbReference type="EMBL" id="FNVT01000038">
    <property type="protein sequence ID" value="SEH03524.1"/>
    <property type="molecule type" value="Genomic_DNA"/>
</dbReference>
<dbReference type="InterPro" id="IPR019775">
    <property type="entry name" value="WD40_repeat_CS"/>
</dbReference>
<dbReference type="Proteomes" id="UP000236732">
    <property type="component" value="Unassembled WGS sequence"/>
</dbReference>
<dbReference type="SUPFAM" id="SSF50978">
    <property type="entry name" value="WD40 repeat-like"/>
    <property type="match status" value="1"/>
</dbReference>
<dbReference type="SUPFAM" id="SSF50969">
    <property type="entry name" value="YVTN repeat-like/Quinoprotein amine dehydrogenase"/>
    <property type="match status" value="1"/>
</dbReference>
<feature type="compositionally biased region" description="Low complexity" evidence="4">
    <location>
        <begin position="245"/>
        <end position="259"/>
    </location>
</feature>
<keyword evidence="1 3" id="KW-0853">WD repeat</keyword>
<evidence type="ECO:0000256" key="1">
    <source>
        <dbReference type="ARBA" id="ARBA00022574"/>
    </source>
</evidence>
<dbReference type="InterPro" id="IPR036322">
    <property type="entry name" value="WD40_repeat_dom_sf"/>
</dbReference>
<feature type="repeat" description="WD" evidence="3">
    <location>
        <begin position="1"/>
        <end position="34"/>
    </location>
</feature>
<reference evidence="5 6" key="1">
    <citation type="submission" date="2016-10" db="EMBL/GenBank/DDBJ databases">
        <authorList>
            <person name="de Groot N.N."/>
        </authorList>
    </citation>
    <scope>NUCLEOTIDE SEQUENCE [LARGE SCALE GENOMIC DNA]</scope>
    <source>
        <strain evidence="5 6">CGMCC 4.7037</strain>
    </source>
</reference>
<proteinExistence type="predicted"/>
<protein>
    <submittedName>
        <fullName evidence="5">WD40 repeat</fullName>
    </submittedName>
</protein>
<dbReference type="InterPro" id="IPR015943">
    <property type="entry name" value="WD40/YVTN_repeat-like_dom_sf"/>
</dbReference>
<dbReference type="Gene3D" id="2.130.10.10">
    <property type="entry name" value="YVTN repeat-like/Quinoprotein amine dehydrogenase"/>
    <property type="match status" value="4"/>
</dbReference>
<feature type="repeat" description="WD" evidence="3">
    <location>
        <begin position="378"/>
        <end position="419"/>
    </location>
</feature>
<name>A0A1H6F3J2_9ACTN</name>
<evidence type="ECO:0000256" key="3">
    <source>
        <dbReference type="PROSITE-ProRule" id="PRU00221"/>
    </source>
</evidence>
<dbReference type="AlphaFoldDB" id="A0A1H6F3J2"/>
<evidence type="ECO:0000256" key="2">
    <source>
        <dbReference type="ARBA" id="ARBA00022737"/>
    </source>
</evidence>
<sequence>MDVVAAPDGGWLAIACRDRTVRLWDMGSGTHRQTLSAPTVDFGGYGSLVAGRDGRRVAGHWADGIVWVGDVTTGESRAHRIDDVVSGPQVAIAPDSERLVLGLQGSVQLRDAGTFALLDRFDIGVENQVRRLAIAPGGDRLIVLSDQSNEVRDLPSGKVHAVLPADRSWHQAAFNGDGSWLVTGRDTVSIWDAETLDLLREIPERFVSVAADGSCLLTRLPEGGLRLRALHGRDSGDSGDDESVDLPGTAGAAHGPTALAPGGQWFADCAGERVRIWRTSTRPLPSAPAFAPVDKERVLAATAGGGRVWLWTGGGRQPIRLRDAETGEAGSTMQPVGAVRDLGGLDACVMAPDGSWLAVATAERIHLLEPDGTGRHLLTGHRQQVRGITAAPDSTRLVSWGYDRQIIVWDAGTGARLATMPVSKAGYAVHDTAVAPDGTWLATANWDSRVRIRDLATGQNRRVLRGHKNSPTSLAVAPDGSWLASAADAEIIIWDAATGRVRAKLTNDFYVQRLAIAPNGRWLASLERRGAVTVWDPHDATVVAQLWTGSKFPTQAWPGSCVWSPDGTGLCVVIAGEAYVLDLVDR</sequence>
<dbReference type="PROSITE" id="PS50294">
    <property type="entry name" value="WD_REPEATS_REGION"/>
    <property type="match status" value="1"/>
</dbReference>
<dbReference type="InterPro" id="IPR011044">
    <property type="entry name" value="Quino_amine_DH_bsu"/>
</dbReference>
<keyword evidence="6" id="KW-1185">Reference proteome</keyword>
<gene>
    <name evidence="5" type="ORF">SAMN05444920_13827</name>
</gene>
<dbReference type="PANTHER" id="PTHR19879">
    <property type="entry name" value="TRANSCRIPTION INITIATION FACTOR TFIID"/>
    <property type="match status" value="1"/>
</dbReference>
<dbReference type="InterPro" id="IPR001680">
    <property type="entry name" value="WD40_rpt"/>
</dbReference>
<dbReference type="PROSITE" id="PS00678">
    <property type="entry name" value="WD_REPEATS_1"/>
    <property type="match status" value="1"/>
</dbReference>
<feature type="repeat" description="WD" evidence="3">
    <location>
        <begin position="464"/>
        <end position="504"/>
    </location>
</feature>
<evidence type="ECO:0000256" key="4">
    <source>
        <dbReference type="SAM" id="MobiDB-lite"/>
    </source>
</evidence>
<dbReference type="SMART" id="SM00320">
    <property type="entry name" value="WD40"/>
    <property type="match status" value="5"/>
</dbReference>
<dbReference type="PANTHER" id="PTHR19879:SF9">
    <property type="entry name" value="TRANSCRIPTION INITIATION FACTOR TFIID SUBUNIT 5"/>
    <property type="match status" value="1"/>
</dbReference>
<feature type="region of interest" description="Disordered" evidence="4">
    <location>
        <begin position="231"/>
        <end position="259"/>
    </location>
</feature>
<keyword evidence="2" id="KW-0677">Repeat</keyword>
<accession>A0A1H6F3J2</accession>